<feature type="transmembrane region" description="Helical" evidence="1">
    <location>
        <begin position="357"/>
        <end position="380"/>
    </location>
</feature>
<feature type="transmembrane region" description="Helical" evidence="1">
    <location>
        <begin position="400"/>
        <end position="422"/>
    </location>
</feature>
<sequence>MANWGLPAPWSRAPAALWRRPAVVLATVVAGLLVALPAAAAPLFLSSSGNATLHNQIDRSCQWRVGARVEAPLSFAAPPFDRDRLTGERALDRRAEAVRAAAATVPRLSRPVVTTHLTANVVPARRPAVAPDRTTVVLMARDGFRGHVRLLAGGEGPGIWLPDGFARLQGLEPGDRVAVGTAGGAPVPMRVAAVYRDLRSLPDQPYWCGLEELYRGKPLSNQPVFPVALVDTGPLLTVAGDSEFDAGQRLEMAVDSTGLTTSGARPVVDGLTAFRDAVSRAGPAVFPGGPDITSTLGGDVARAELVVASLTGTVLPLAAAGALAGLVIAGAAGAFWADRRRTELAVLSARGVGPVAVAGKAMLETAVPVVLGGALGWVAARTLVAGSGPSPLVTPAAVGDSVLAAAAATLTALAALAVTAGVRAARVFDAPPAHRHRVLRRLPWELLPLAGAGLAWSLLDGETTTSSVGTAGMVAHLPPRLIVAPVLLTAGLALLTARLTRWALALARRRAAGDPAGAFPRHVARFLAWRRVRATPAVAAILVAATSVPVALSAFGATVIGSVERTLHAEGQLIVGTDAVFGLTGSTAVPPALGDRATVTKLWTDGDLGGTTVHVLGVDPATFGRAAFWDPALPGPDLAELLSRIGDPDAPSPGAVLAGMPVPADPVLEVRGQRRALDLTEAPQLPGKGPGYPMLLVHREVLDGLTGAARPYLWVRGDPDRSVAAVAAAGLGVSTVSRADQVHQVGVYTGITYTFAFLAAVSLLSGVIIVVGLLLHLDARARARRSAYVMLRRMAVTALAHWRALVLEVGGLLLAGFAAGAAIASVVVLLTRPDYDVDAATAPGTVVDVPWVVLAALLGAALATGAVAAGTAQRAASRARPSEVLRDPH</sequence>
<dbReference type="AlphaFoldDB" id="A0A2T0LKR5"/>
<keyword evidence="1" id="KW-0812">Transmembrane</keyword>
<evidence type="ECO:0000313" key="3">
    <source>
        <dbReference type="Proteomes" id="UP000238362"/>
    </source>
</evidence>
<feature type="transmembrane region" description="Helical" evidence="1">
    <location>
        <begin position="442"/>
        <end position="459"/>
    </location>
</feature>
<name>A0A2T0LKR5_9PSEU</name>
<dbReference type="RefSeq" id="WP_106182461.1">
    <property type="nucleotide sequence ID" value="NZ_PVNH01000015.1"/>
</dbReference>
<keyword evidence="1" id="KW-1133">Transmembrane helix</keyword>
<evidence type="ECO:0000256" key="1">
    <source>
        <dbReference type="SAM" id="Phobius"/>
    </source>
</evidence>
<feature type="transmembrane region" description="Helical" evidence="1">
    <location>
        <begin position="753"/>
        <end position="777"/>
    </location>
</feature>
<comment type="caution">
    <text evidence="2">The sequence shown here is derived from an EMBL/GenBank/DDBJ whole genome shotgun (WGS) entry which is preliminary data.</text>
</comment>
<organism evidence="2 3">
    <name type="scientific">Prauserella shujinwangii</name>
    <dbReference type="NCBI Taxonomy" id="1453103"/>
    <lineage>
        <taxon>Bacteria</taxon>
        <taxon>Bacillati</taxon>
        <taxon>Actinomycetota</taxon>
        <taxon>Actinomycetes</taxon>
        <taxon>Pseudonocardiales</taxon>
        <taxon>Pseudonocardiaceae</taxon>
        <taxon>Prauserella</taxon>
    </lineage>
</organism>
<dbReference type="OrthoDB" id="5181597at2"/>
<gene>
    <name evidence="2" type="ORF">B0I33_11559</name>
</gene>
<protein>
    <submittedName>
        <fullName evidence="2">Putative ABC transport system permease protein</fullName>
    </submittedName>
</protein>
<dbReference type="EMBL" id="PVNH01000015">
    <property type="protein sequence ID" value="PRX43441.1"/>
    <property type="molecule type" value="Genomic_DNA"/>
</dbReference>
<feature type="transmembrane region" description="Helical" evidence="1">
    <location>
        <begin position="314"/>
        <end position="336"/>
    </location>
</feature>
<feature type="transmembrane region" description="Helical" evidence="1">
    <location>
        <begin position="798"/>
        <end position="831"/>
    </location>
</feature>
<feature type="transmembrane region" description="Helical" evidence="1">
    <location>
        <begin position="479"/>
        <end position="500"/>
    </location>
</feature>
<keyword evidence="3" id="KW-1185">Reference proteome</keyword>
<keyword evidence="1" id="KW-0472">Membrane</keyword>
<feature type="transmembrane region" description="Helical" evidence="1">
    <location>
        <begin position="851"/>
        <end position="872"/>
    </location>
</feature>
<feature type="transmembrane region" description="Helical" evidence="1">
    <location>
        <begin position="537"/>
        <end position="560"/>
    </location>
</feature>
<proteinExistence type="predicted"/>
<accession>A0A2T0LKR5</accession>
<reference evidence="2 3" key="1">
    <citation type="submission" date="2018-03" db="EMBL/GenBank/DDBJ databases">
        <title>Genomic Encyclopedia of Type Strains, Phase III (KMG-III): the genomes of soil and plant-associated and newly described type strains.</title>
        <authorList>
            <person name="Whitman W."/>
        </authorList>
    </citation>
    <scope>NUCLEOTIDE SEQUENCE [LARGE SCALE GENOMIC DNA]</scope>
    <source>
        <strain evidence="2 3">CGMCC 4.7125</strain>
    </source>
</reference>
<dbReference type="Proteomes" id="UP000238362">
    <property type="component" value="Unassembled WGS sequence"/>
</dbReference>
<evidence type="ECO:0000313" key="2">
    <source>
        <dbReference type="EMBL" id="PRX43441.1"/>
    </source>
</evidence>